<evidence type="ECO:0000313" key="1">
    <source>
        <dbReference type="EMBL" id="KAJ8008995.1"/>
    </source>
</evidence>
<dbReference type="Proteomes" id="UP001157502">
    <property type="component" value="Chromosome 7"/>
</dbReference>
<reference evidence="1" key="1">
    <citation type="submission" date="2021-05" db="EMBL/GenBank/DDBJ databases">
        <authorList>
            <person name="Pan Q."/>
            <person name="Jouanno E."/>
            <person name="Zahm M."/>
            <person name="Klopp C."/>
            <person name="Cabau C."/>
            <person name="Louis A."/>
            <person name="Berthelot C."/>
            <person name="Parey E."/>
            <person name="Roest Crollius H."/>
            <person name="Montfort J."/>
            <person name="Robinson-Rechavi M."/>
            <person name="Bouchez O."/>
            <person name="Lampietro C."/>
            <person name="Lopez Roques C."/>
            <person name="Donnadieu C."/>
            <person name="Postlethwait J."/>
            <person name="Bobe J."/>
            <person name="Dillon D."/>
            <person name="Chandos A."/>
            <person name="von Hippel F."/>
            <person name="Guiguen Y."/>
        </authorList>
    </citation>
    <scope>NUCLEOTIDE SEQUENCE</scope>
    <source>
        <strain evidence="1">YG-Jan2019</strain>
    </source>
</reference>
<evidence type="ECO:0000313" key="2">
    <source>
        <dbReference type="Proteomes" id="UP001157502"/>
    </source>
</evidence>
<comment type="caution">
    <text evidence="1">The sequence shown here is derived from an EMBL/GenBank/DDBJ whole genome shotgun (WGS) entry which is preliminary data.</text>
</comment>
<proteinExistence type="predicted"/>
<name>A0ACC2H023_DALPE</name>
<organism evidence="1 2">
    <name type="scientific">Dallia pectoralis</name>
    <name type="common">Alaska blackfish</name>
    <dbReference type="NCBI Taxonomy" id="75939"/>
    <lineage>
        <taxon>Eukaryota</taxon>
        <taxon>Metazoa</taxon>
        <taxon>Chordata</taxon>
        <taxon>Craniata</taxon>
        <taxon>Vertebrata</taxon>
        <taxon>Euteleostomi</taxon>
        <taxon>Actinopterygii</taxon>
        <taxon>Neopterygii</taxon>
        <taxon>Teleostei</taxon>
        <taxon>Protacanthopterygii</taxon>
        <taxon>Esociformes</taxon>
        <taxon>Umbridae</taxon>
        <taxon>Dallia</taxon>
    </lineage>
</organism>
<protein>
    <submittedName>
        <fullName evidence="1">Uncharacterized protein</fullName>
    </submittedName>
</protein>
<gene>
    <name evidence="1" type="ORF">DPEC_G00084210</name>
</gene>
<dbReference type="EMBL" id="CM055734">
    <property type="protein sequence ID" value="KAJ8008995.1"/>
    <property type="molecule type" value="Genomic_DNA"/>
</dbReference>
<accession>A0ACC2H023</accession>
<keyword evidence="2" id="KW-1185">Reference proteome</keyword>
<sequence>MRQAQGQVNCNAMQPVTRNDDIEYQDSMGQDLLLSPAPNVSTDPAAAQSGLHGNVKALIAPECEIVTRIKKRPKKARGKRPKFKSSECSDNLLSELPFSDTAIWKDLGFTPVTNPEVNSKKKKRKRGESSRLENEEDADKKRKKETKRPNYFVSIPITNGKISADVEEVQALVMKRDSRLTRALVPAGTLHITLLVTHLASEEEINLAVCAVDQMRAALQDVLRGRELILPFQNIGQFRNEVAFVELAQGEHLATLVQIAEVVRKTFEEKGLPSGDSKAFKPHLTFMKLSRAPKLRSQGVKKLDPELYSDYAQHNFGLEKVFRLDLCSMLKKKTPDGYYHRETSITFGVKRVPEPDDEELVSLSKRLVDDAVLRAVQQYMDETRQNGGPSSDPARPWDNLNANSVNTTSTAGASSK</sequence>